<protein>
    <recommendedName>
        <fullName evidence="2">Transposase IS116/IS110/IS902 C-terminal domain-containing protein</fullName>
    </recommendedName>
</protein>
<dbReference type="AlphaFoldDB" id="X1QMH5"/>
<gene>
    <name evidence="3" type="ORF">S06H3_50602</name>
</gene>
<dbReference type="InterPro" id="IPR047650">
    <property type="entry name" value="Transpos_IS110"/>
</dbReference>
<comment type="caution">
    <text evidence="3">The sequence shown here is derived from an EMBL/GenBank/DDBJ whole genome shotgun (WGS) entry which is preliminary data.</text>
</comment>
<organism evidence="3">
    <name type="scientific">marine sediment metagenome</name>
    <dbReference type="NCBI Taxonomy" id="412755"/>
    <lineage>
        <taxon>unclassified sequences</taxon>
        <taxon>metagenomes</taxon>
        <taxon>ecological metagenomes</taxon>
    </lineage>
</organism>
<accession>X1QMH5</accession>
<evidence type="ECO:0000256" key="1">
    <source>
        <dbReference type="SAM" id="MobiDB-lite"/>
    </source>
</evidence>
<feature type="region of interest" description="Disordered" evidence="1">
    <location>
        <begin position="32"/>
        <end position="59"/>
    </location>
</feature>
<proteinExistence type="predicted"/>
<reference evidence="3" key="1">
    <citation type="journal article" date="2014" name="Front. Microbiol.">
        <title>High frequency of phylogenetically diverse reductive dehalogenase-homologous genes in deep subseafloor sedimentary metagenomes.</title>
        <authorList>
            <person name="Kawai M."/>
            <person name="Futagami T."/>
            <person name="Toyoda A."/>
            <person name="Takaki Y."/>
            <person name="Nishi S."/>
            <person name="Hori S."/>
            <person name="Arai W."/>
            <person name="Tsubouchi T."/>
            <person name="Morono Y."/>
            <person name="Uchiyama I."/>
            <person name="Ito T."/>
            <person name="Fujiyama A."/>
            <person name="Inagaki F."/>
            <person name="Takami H."/>
        </authorList>
    </citation>
    <scope>NUCLEOTIDE SEQUENCE</scope>
    <source>
        <strain evidence="3">Expedition CK06-06</strain>
    </source>
</reference>
<sequence length="141" mass="15866">KNIETIPGIGETLGPVFFGIIGNSERFSSQSKARGYSGMIPRQKDSGKSSKKGLNITKDGPSRYRRALYLASDTGRQWDPQLAKVYYDQMVHKGNCHKQAVCAVSTHLVGRIIRVLKDKRPYERRDIEGKPITKREAKICD</sequence>
<dbReference type="GO" id="GO:0004803">
    <property type="term" value="F:transposase activity"/>
    <property type="evidence" value="ECO:0007669"/>
    <property type="project" value="InterPro"/>
</dbReference>
<evidence type="ECO:0000259" key="2">
    <source>
        <dbReference type="Pfam" id="PF02371"/>
    </source>
</evidence>
<dbReference type="Pfam" id="PF02371">
    <property type="entry name" value="Transposase_20"/>
    <property type="match status" value="1"/>
</dbReference>
<dbReference type="EMBL" id="BARV01032053">
    <property type="protein sequence ID" value="GAI44449.1"/>
    <property type="molecule type" value="Genomic_DNA"/>
</dbReference>
<feature type="non-terminal residue" evidence="3">
    <location>
        <position position="1"/>
    </location>
</feature>
<dbReference type="GO" id="GO:0006313">
    <property type="term" value="P:DNA transposition"/>
    <property type="evidence" value="ECO:0007669"/>
    <property type="project" value="InterPro"/>
</dbReference>
<dbReference type="InterPro" id="IPR003346">
    <property type="entry name" value="Transposase_20"/>
</dbReference>
<feature type="domain" description="Transposase IS116/IS110/IS902 C-terminal" evidence="2">
    <location>
        <begin position="2"/>
        <end position="86"/>
    </location>
</feature>
<name>X1QMH5_9ZZZZ</name>
<evidence type="ECO:0000313" key="3">
    <source>
        <dbReference type="EMBL" id="GAI44449.1"/>
    </source>
</evidence>
<dbReference type="GO" id="GO:0003677">
    <property type="term" value="F:DNA binding"/>
    <property type="evidence" value="ECO:0007669"/>
    <property type="project" value="InterPro"/>
</dbReference>
<dbReference type="PANTHER" id="PTHR33055">
    <property type="entry name" value="TRANSPOSASE FOR INSERTION SEQUENCE ELEMENT IS1111A"/>
    <property type="match status" value="1"/>
</dbReference>